<dbReference type="EMBL" id="BAABEY010000026">
    <property type="protein sequence ID" value="GAA4442288.1"/>
    <property type="molecule type" value="Genomic_DNA"/>
</dbReference>
<keyword evidence="2 8" id="KW-0813">Transport</keyword>
<evidence type="ECO:0000256" key="5">
    <source>
        <dbReference type="ARBA" id="ARBA00022729"/>
    </source>
</evidence>
<dbReference type="Pfam" id="PF13715">
    <property type="entry name" value="CarbopepD_reg_2"/>
    <property type="match status" value="1"/>
</dbReference>
<evidence type="ECO:0000313" key="10">
    <source>
        <dbReference type="EMBL" id="GAA4442288.1"/>
    </source>
</evidence>
<evidence type="ECO:0000256" key="4">
    <source>
        <dbReference type="ARBA" id="ARBA00022692"/>
    </source>
</evidence>
<dbReference type="SMART" id="SM00965">
    <property type="entry name" value="STN"/>
    <property type="match status" value="1"/>
</dbReference>
<evidence type="ECO:0000259" key="9">
    <source>
        <dbReference type="SMART" id="SM00965"/>
    </source>
</evidence>
<evidence type="ECO:0000256" key="7">
    <source>
        <dbReference type="ARBA" id="ARBA00023237"/>
    </source>
</evidence>
<dbReference type="InterPro" id="IPR012910">
    <property type="entry name" value="Plug_dom"/>
</dbReference>
<feature type="domain" description="Secretin/TonB short N-terminal" evidence="9">
    <location>
        <begin position="69"/>
        <end position="120"/>
    </location>
</feature>
<dbReference type="InterPro" id="IPR023996">
    <property type="entry name" value="TonB-dep_OMP_SusC/RagA"/>
</dbReference>
<keyword evidence="3 8" id="KW-1134">Transmembrane beta strand</keyword>
<keyword evidence="10" id="KW-0675">Receptor</keyword>
<keyword evidence="6 8" id="KW-0472">Membrane</keyword>
<organism evidence="10 11">
    <name type="scientific">Ravibacter arvi</name>
    <dbReference type="NCBI Taxonomy" id="2051041"/>
    <lineage>
        <taxon>Bacteria</taxon>
        <taxon>Pseudomonadati</taxon>
        <taxon>Bacteroidota</taxon>
        <taxon>Cytophagia</taxon>
        <taxon>Cytophagales</taxon>
        <taxon>Spirosomataceae</taxon>
        <taxon>Ravibacter</taxon>
    </lineage>
</organism>
<dbReference type="PANTHER" id="PTHR30069">
    <property type="entry name" value="TONB-DEPENDENT OUTER MEMBRANE RECEPTOR"/>
    <property type="match status" value="1"/>
</dbReference>
<evidence type="ECO:0000313" key="11">
    <source>
        <dbReference type="Proteomes" id="UP001501508"/>
    </source>
</evidence>
<gene>
    <name evidence="10" type="ORF">GCM10023091_28810</name>
</gene>
<dbReference type="PANTHER" id="PTHR30069:SF29">
    <property type="entry name" value="HEMOGLOBIN AND HEMOGLOBIN-HAPTOGLOBIN-BINDING PROTEIN 1-RELATED"/>
    <property type="match status" value="1"/>
</dbReference>
<evidence type="ECO:0000256" key="3">
    <source>
        <dbReference type="ARBA" id="ARBA00022452"/>
    </source>
</evidence>
<proteinExistence type="inferred from homology"/>
<sequence length="1130" mass="124501">MKKPRQFKTPSGTVMKLFFVQLIVIIIAAGNTYGNVVSAQELLGKRVTFKAEKKEVRVILSELETIANVKFVYSAQLVPVTRYVSMSVTDKTIAEVLDELFRPNRVTYRIVRNKIVLQLEAPLPGQADPGTQLEKPAGALPAIRLKGKVTSENGEGLPGVSILVKGTQQGTITDAGGMFALEVPDEKAVLVFSFVGYTTREIEVGDRTSIDIALVVDEKALEEVVVVGYGTRKKATLTGSVASMSSSEIKKNPVTNLTNSLAGMMPGVVTTNRTGEPGRDNSGILIRGKSTTGNTSPLVVVDGIQGVSGWERINPNDIESISVLKDASAAIYGARAANGVILITTRRGKAGKPVIEYTFNQGIVTPTRLPKMANSAEFAAYVNELQVKAGQGPRYTDEEIRKFADGSDPLNYPDTDWFGEVLRKATSQSRHNLNLRGGSEKVRFSVSGSFSNEDGIFKKGSLNFKSYTIRSNVDADVSKNIRVGLDINAGLDNGNYPSFNTSTTFQRLWQLPFIPVYWPNGLPSSGIENGENPAVMATSATGNINNRTQRFLTKATFDINLPWLEGLGVDGYFAYSNDVATTKNWRTPWTVYDYDKINDVYISKPGGGILKPQLTESFNGGTSALTNLRLKYERRFGDHDVNTFFAIEQQLNNDRSFSAFRKDFISYAIDELFAGSLVDQSTTGIRSESGRSNFFGRVSYGFKDKYLLDFNFRYDGSSNFPPGKQYGFFPGLSAAWRISREEFMKDLSSVDELKLRASYGKMGNDAVTAFQHLALYTLGNQGYHFGFPSAFSQGLTTGVTPNPNMTWEVLTSSNIGLDGSLWNSRLGFTIDVFKQRRSNILTTRSLAVPVYTGLKLPNENIGVVENKGIELTLSTAHTFGAIRYHISGNMGYAKNKIIDISEAANIPEWQKSEGHVIGATRYYKALGIFRTQNEVDNNPVYPGTKVGDLQYEDVNGDSKIDAADMVMTDKINIPQITYGLNMSISYKNISLWANFAGQARVWQYYHQNARIAINALQEFVVNRYTPGSMDSKYPTLPTIEAGAGGEVNGQLSDFWLMNTSFVRLKTLELGYDLPVSLLSKFKIGGLRLFANGNNLFTIDELKIYDPENSNPSGGYYPQSKIYNLGFNLTF</sequence>
<evidence type="ECO:0000256" key="8">
    <source>
        <dbReference type="PROSITE-ProRule" id="PRU01360"/>
    </source>
</evidence>
<dbReference type="PROSITE" id="PS52016">
    <property type="entry name" value="TONB_DEPENDENT_REC_3"/>
    <property type="match status" value="1"/>
</dbReference>
<dbReference type="Gene3D" id="2.60.40.1120">
    <property type="entry name" value="Carboxypeptidase-like, regulatory domain"/>
    <property type="match status" value="1"/>
</dbReference>
<evidence type="ECO:0000256" key="1">
    <source>
        <dbReference type="ARBA" id="ARBA00004571"/>
    </source>
</evidence>
<keyword evidence="5" id="KW-0732">Signal</keyword>
<reference evidence="11" key="1">
    <citation type="journal article" date="2019" name="Int. J. Syst. Evol. Microbiol.">
        <title>The Global Catalogue of Microorganisms (GCM) 10K type strain sequencing project: providing services to taxonomists for standard genome sequencing and annotation.</title>
        <authorList>
            <consortium name="The Broad Institute Genomics Platform"/>
            <consortium name="The Broad Institute Genome Sequencing Center for Infectious Disease"/>
            <person name="Wu L."/>
            <person name="Ma J."/>
        </authorList>
    </citation>
    <scope>NUCLEOTIDE SEQUENCE [LARGE SCALE GENOMIC DNA]</scope>
    <source>
        <strain evidence="11">JCM 31920</strain>
    </source>
</reference>
<comment type="subcellular location">
    <subcellularLocation>
        <location evidence="1 8">Cell outer membrane</location>
        <topology evidence="1 8">Multi-pass membrane protein</topology>
    </subcellularLocation>
</comment>
<dbReference type="Pfam" id="PF07715">
    <property type="entry name" value="Plug"/>
    <property type="match status" value="1"/>
</dbReference>
<dbReference type="Gene3D" id="2.40.170.20">
    <property type="entry name" value="TonB-dependent receptor, beta-barrel domain"/>
    <property type="match status" value="1"/>
</dbReference>
<dbReference type="InterPro" id="IPR036942">
    <property type="entry name" value="Beta-barrel_TonB_sf"/>
</dbReference>
<keyword evidence="7 8" id="KW-0998">Cell outer membrane</keyword>
<comment type="caution">
    <text evidence="10">The sequence shown here is derived from an EMBL/GenBank/DDBJ whole genome shotgun (WGS) entry which is preliminary data.</text>
</comment>
<dbReference type="SUPFAM" id="SSF56935">
    <property type="entry name" value="Porins"/>
    <property type="match status" value="1"/>
</dbReference>
<dbReference type="RefSeq" id="WP_345030393.1">
    <property type="nucleotide sequence ID" value="NZ_BAABEY010000026.1"/>
</dbReference>
<comment type="similarity">
    <text evidence="8">Belongs to the TonB-dependent receptor family.</text>
</comment>
<evidence type="ECO:0000256" key="2">
    <source>
        <dbReference type="ARBA" id="ARBA00022448"/>
    </source>
</evidence>
<dbReference type="SUPFAM" id="SSF49464">
    <property type="entry name" value="Carboxypeptidase regulatory domain-like"/>
    <property type="match status" value="1"/>
</dbReference>
<dbReference type="InterPro" id="IPR011662">
    <property type="entry name" value="Secretin/TonB_short_N"/>
</dbReference>
<dbReference type="NCBIfam" id="TIGR04057">
    <property type="entry name" value="SusC_RagA_signa"/>
    <property type="match status" value="1"/>
</dbReference>
<dbReference type="Proteomes" id="UP001501508">
    <property type="component" value="Unassembled WGS sequence"/>
</dbReference>
<protein>
    <submittedName>
        <fullName evidence="10">TonB-dependent receptor</fullName>
    </submittedName>
</protein>
<dbReference type="NCBIfam" id="TIGR04056">
    <property type="entry name" value="OMP_RagA_SusC"/>
    <property type="match status" value="1"/>
</dbReference>
<dbReference type="InterPro" id="IPR037066">
    <property type="entry name" value="Plug_dom_sf"/>
</dbReference>
<evidence type="ECO:0000256" key="6">
    <source>
        <dbReference type="ARBA" id="ARBA00023136"/>
    </source>
</evidence>
<name>A0ABP8M467_9BACT</name>
<keyword evidence="11" id="KW-1185">Reference proteome</keyword>
<dbReference type="InterPro" id="IPR039426">
    <property type="entry name" value="TonB-dep_rcpt-like"/>
</dbReference>
<accession>A0ABP8M467</accession>
<dbReference type="InterPro" id="IPR023997">
    <property type="entry name" value="TonB-dep_OMP_SusC/RagA_CS"/>
</dbReference>
<keyword evidence="4 8" id="KW-0812">Transmembrane</keyword>
<dbReference type="InterPro" id="IPR008969">
    <property type="entry name" value="CarboxyPept-like_regulatory"/>
</dbReference>
<dbReference type="Gene3D" id="2.170.130.10">
    <property type="entry name" value="TonB-dependent receptor, plug domain"/>
    <property type="match status" value="1"/>
</dbReference>